<feature type="transmembrane region" description="Helical" evidence="2">
    <location>
        <begin position="172"/>
        <end position="190"/>
    </location>
</feature>
<evidence type="ECO:0000313" key="3">
    <source>
        <dbReference type="EMBL" id="QHU33211.1"/>
    </source>
</evidence>
<reference evidence="3" key="1">
    <citation type="journal article" date="2020" name="Nature">
        <title>Giant virus diversity and host interactions through global metagenomics.</title>
        <authorList>
            <person name="Schulz F."/>
            <person name="Roux S."/>
            <person name="Paez-Espino D."/>
            <person name="Jungbluth S."/>
            <person name="Walsh D.A."/>
            <person name="Denef V.J."/>
            <person name="McMahon K.D."/>
            <person name="Konstantinidis K.T."/>
            <person name="Eloe-Fadrosh E.A."/>
            <person name="Kyrpides N.C."/>
            <person name="Woyke T."/>
        </authorList>
    </citation>
    <scope>NUCLEOTIDE SEQUENCE</scope>
    <source>
        <strain evidence="3">GVMAG-S-1014582-52</strain>
    </source>
</reference>
<name>A0A6C0LTX0_9ZZZZ</name>
<keyword evidence="2" id="KW-0472">Membrane</keyword>
<evidence type="ECO:0000256" key="2">
    <source>
        <dbReference type="SAM" id="Phobius"/>
    </source>
</evidence>
<dbReference type="AlphaFoldDB" id="A0A6C0LTX0"/>
<dbReference type="EMBL" id="MN740556">
    <property type="protein sequence ID" value="QHU33211.1"/>
    <property type="molecule type" value="Genomic_DNA"/>
</dbReference>
<evidence type="ECO:0000256" key="1">
    <source>
        <dbReference type="SAM" id="Coils"/>
    </source>
</evidence>
<evidence type="ECO:0008006" key="4">
    <source>
        <dbReference type="Google" id="ProtNLM"/>
    </source>
</evidence>
<sequence length="195" mass="22804">MNNNYHTQMNNGDKKILNEIAASNQLLHQQNIQNKPMLTPQPIYQQAQQFFPMESQQNQVQQSDLDDIDLSEVKQEQKISQSELDQINKNIQKLENQITKHTPQEQQIVPRDRRLIQSYQHSIDKNDKKKSRTSEYIIISITLLIVFIILMHPSTNKYIGKFLPSLESTKGILIRGIILVIFYILVKFGFDKIKN</sequence>
<protein>
    <recommendedName>
        <fullName evidence="4">Transmembrane protein</fullName>
    </recommendedName>
</protein>
<keyword evidence="1" id="KW-0175">Coiled coil</keyword>
<feature type="coiled-coil region" evidence="1">
    <location>
        <begin position="70"/>
        <end position="97"/>
    </location>
</feature>
<organism evidence="3">
    <name type="scientific">viral metagenome</name>
    <dbReference type="NCBI Taxonomy" id="1070528"/>
    <lineage>
        <taxon>unclassified sequences</taxon>
        <taxon>metagenomes</taxon>
        <taxon>organismal metagenomes</taxon>
    </lineage>
</organism>
<keyword evidence="2" id="KW-0812">Transmembrane</keyword>
<keyword evidence="2" id="KW-1133">Transmembrane helix</keyword>
<feature type="transmembrane region" description="Helical" evidence="2">
    <location>
        <begin position="135"/>
        <end position="152"/>
    </location>
</feature>
<accession>A0A6C0LTX0</accession>
<proteinExistence type="predicted"/>